<accession>A0A7S8RG78</accession>
<dbReference type="RefSeq" id="WP_195692062.1">
    <property type="nucleotide sequence ID" value="NZ_CP064760.1"/>
</dbReference>
<proteinExistence type="predicted"/>
<dbReference type="GO" id="GO:0000428">
    <property type="term" value="C:DNA-directed RNA polymerase complex"/>
    <property type="evidence" value="ECO:0007669"/>
    <property type="project" value="UniProtKB-KW"/>
</dbReference>
<reference evidence="1 2" key="1">
    <citation type="submission" date="2020-11" db="EMBL/GenBank/DDBJ databases">
        <title>Amino acid is mineralized and recycled by bacteria in oceanic microbiome.</title>
        <authorList>
            <person name="Zheng L.Y."/>
        </authorList>
    </citation>
    <scope>NUCLEOTIDE SEQUENCE [LARGE SCALE GENOMIC DNA]</scope>
    <source>
        <strain evidence="1 2">A32-1</strain>
    </source>
</reference>
<dbReference type="AlphaFoldDB" id="A0A7S8RG78"/>
<protein>
    <submittedName>
        <fullName evidence="1">DNA-directed RNA polymerase subunit beta</fullName>
    </submittedName>
</protein>
<dbReference type="KEGG" id="msf:IT882_12105"/>
<organism evidence="1 2">
    <name type="scientific">Microbacterium schleiferi</name>
    <dbReference type="NCBI Taxonomy" id="69362"/>
    <lineage>
        <taxon>Bacteria</taxon>
        <taxon>Bacillati</taxon>
        <taxon>Actinomycetota</taxon>
        <taxon>Actinomycetes</taxon>
        <taxon>Micrococcales</taxon>
        <taxon>Microbacteriaceae</taxon>
        <taxon>Microbacterium</taxon>
    </lineage>
</organism>
<keyword evidence="1" id="KW-0804">Transcription</keyword>
<keyword evidence="2" id="KW-1185">Reference proteome</keyword>
<dbReference type="EMBL" id="CP064760">
    <property type="protein sequence ID" value="QPE03971.1"/>
    <property type="molecule type" value="Genomic_DNA"/>
</dbReference>
<evidence type="ECO:0000313" key="1">
    <source>
        <dbReference type="EMBL" id="QPE03971.1"/>
    </source>
</evidence>
<gene>
    <name evidence="1" type="ORF">IT882_12105</name>
</gene>
<name>A0A7S8RG78_9MICO</name>
<sequence>MSDDSRPYHKPVRRPAELFDRLFAAEDPAEVSRVAHSTAQALLSRVRTNPDEAVVDRLVAFTAEHGIDDIAELWSRSPAKTLPGALWRLYLVQLMIHDDPLTAALTYERGRAALDTADALIAGAPVPASPDELVSLVDTILRGLFSGDFAVALDRAAAFCRVQAAGATHLADDYDATESDRSAAFTTRALRLSDYASDLSACAALWRRESLT</sequence>
<evidence type="ECO:0000313" key="2">
    <source>
        <dbReference type="Proteomes" id="UP000594480"/>
    </source>
</evidence>
<keyword evidence="1" id="KW-0240">DNA-directed RNA polymerase</keyword>
<dbReference type="Proteomes" id="UP000594480">
    <property type="component" value="Chromosome"/>
</dbReference>